<reference evidence="2" key="1">
    <citation type="submission" date="2020-02" db="EMBL/GenBank/DDBJ databases">
        <authorList>
            <person name="Meier V. D."/>
        </authorList>
    </citation>
    <scope>NUCLEOTIDE SEQUENCE</scope>
    <source>
        <strain evidence="2">AVDCRST_MAG22</strain>
    </source>
</reference>
<evidence type="ECO:0000256" key="1">
    <source>
        <dbReference type="SAM" id="MobiDB-lite"/>
    </source>
</evidence>
<feature type="compositionally biased region" description="Basic and acidic residues" evidence="1">
    <location>
        <begin position="26"/>
        <end position="38"/>
    </location>
</feature>
<organism evidence="2">
    <name type="scientific">uncultured Rubrobacteraceae bacterium</name>
    <dbReference type="NCBI Taxonomy" id="349277"/>
    <lineage>
        <taxon>Bacteria</taxon>
        <taxon>Bacillati</taxon>
        <taxon>Actinomycetota</taxon>
        <taxon>Rubrobacteria</taxon>
        <taxon>Rubrobacterales</taxon>
        <taxon>Rubrobacteraceae</taxon>
        <taxon>environmental samples</taxon>
    </lineage>
</organism>
<dbReference type="EMBL" id="CADCUV010000141">
    <property type="protein sequence ID" value="CAA9427949.1"/>
    <property type="molecule type" value="Genomic_DNA"/>
</dbReference>
<name>A0A6J4Q4F6_9ACTN</name>
<gene>
    <name evidence="2" type="ORF">AVDCRST_MAG22-3051</name>
</gene>
<accession>A0A6J4Q4F6</accession>
<feature type="compositionally biased region" description="Basic residues" evidence="1">
    <location>
        <begin position="39"/>
        <end position="49"/>
    </location>
</feature>
<sequence>RALGVRPGPRLARLLLRDSLRRQGERAGHALLAPERRPLRLRRRDHRRL</sequence>
<protein>
    <submittedName>
        <fullName evidence="2">Uncharacterized protein</fullName>
    </submittedName>
</protein>
<feature type="region of interest" description="Disordered" evidence="1">
    <location>
        <begin position="26"/>
        <end position="49"/>
    </location>
</feature>
<feature type="non-terminal residue" evidence="2">
    <location>
        <position position="49"/>
    </location>
</feature>
<dbReference type="AlphaFoldDB" id="A0A6J4Q4F6"/>
<feature type="non-terminal residue" evidence="2">
    <location>
        <position position="1"/>
    </location>
</feature>
<proteinExistence type="predicted"/>
<evidence type="ECO:0000313" key="2">
    <source>
        <dbReference type="EMBL" id="CAA9427949.1"/>
    </source>
</evidence>